<sequence>MVQVSKQAVQQWMLIDCMAKKNQYEEKINHFEKKYGKPYSEFEQHIETTDQEVFEEWDDYIDWGAYVEFLAHVNETIREIKLGNIQMEA</sequence>
<evidence type="ECO:0000313" key="1">
    <source>
        <dbReference type="EMBL" id="PRY33899.1"/>
    </source>
</evidence>
<dbReference type="AlphaFoldDB" id="A0A2T0SKG6"/>
<reference evidence="1 2" key="1">
    <citation type="submission" date="2018-03" db="EMBL/GenBank/DDBJ databases">
        <title>Genomic Encyclopedia of Archaeal and Bacterial Type Strains, Phase II (KMG-II): from individual species to whole genera.</title>
        <authorList>
            <person name="Goeker M."/>
        </authorList>
    </citation>
    <scope>NUCLEOTIDE SEQUENCE [LARGE SCALE GENOMIC DNA]</scope>
    <source>
        <strain evidence="1 2">DSM 28354</strain>
    </source>
</reference>
<protein>
    <submittedName>
        <fullName evidence="1">Uncharacterized protein</fullName>
    </submittedName>
</protein>
<accession>A0A2T0SKG6</accession>
<keyword evidence="2" id="KW-1185">Reference proteome</keyword>
<proteinExistence type="predicted"/>
<dbReference type="EMBL" id="PVTE01000019">
    <property type="protein sequence ID" value="PRY33899.1"/>
    <property type="molecule type" value="Genomic_DNA"/>
</dbReference>
<dbReference type="Proteomes" id="UP000238375">
    <property type="component" value="Unassembled WGS sequence"/>
</dbReference>
<name>A0A2T0SKG6_9BACT</name>
<comment type="caution">
    <text evidence="1">The sequence shown here is derived from an EMBL/GenBank/DDBJ whole genome shotgun (WGS) entry which is preliminary data.</text>
</comment>
<evidence type="ECO:0000313" key="2">
    <source>
        <dbReference type="Proteomes" id="UP000238375"/>
    </source>
</evidence>
<gene>
    <name evidence="1" type="ORF">CLV58_11949</name>
</gene>
<organism evidence="1 2">
    <name type="scientific">Spirosoma oryzae</name>
    <dbReference type="NCBI Taxonomy" id="1469603"/>
    <lineage>
        <taxon>Bacteria</taxon>
        <taxon>Pseudomonadati</taxon>
        <taxon>Bacteroidota</taxon>
        <taxon>Cytophagia</taxon>
        <taxon>Cytophagales</taxon>
        <taxon>Cytophagaceae</taxon>
        <taxon>Spirosoma</taxon>
    </lineage>
</organism>
<dbReference type="OrthoDB" id="46971at2"/>